<dbReference type="GO" id="GO:0005154">
    <property type="term" value="F:epidermal growth factor receptor binding"/>
    <property type="evidence" value="ECO:0007669"/>
    <property type="project" value="InterPro"/>
</dbReference>
<evidence type="ECO:0000256" key="1">
    <source>
        <dbReference type="SAM" id="Phobius"/>
    </source>
</evidence>
<accession>A0A0K2TNM7</accession>
<proteinExistence type="predicted"/>
<organism evidence="2">
    <name type="scientific">Lepeophtheirus salmonis</name>
    <name type="common">Salmon louse</name>
    <name type="synonym">Caligus salmonis</name>
    <dbReference type="NCBI Taxonomy" id="72036"/>
    <lineage>
        <taxon>Eukaryota</taxon>
        <taxon>Metazoa</taxon>
        <taxon>Ecdysozoa</taxon>
        <taxon>Arthropoda</taxon>
        <taxon>Crustacea</taxon>
        <taxon>Multicrustacea</taxon>
        <taxon>Hexanauplia</taxon>
        <taxon>Copepoda</taxon>
        <taxon>Siphonostomatoida</taxon>
        <taxon>Caligidae</taxon>
        <taxon>Lepeophtheirus</taxon>
    </lineage>
</organism>
<feature type="transmembrane region" description="Helical" evidence="1">
    <location>
        <begin position="35"/>
        <end position="59"/>
    </location>
</feature>
<keyword evidence="1" id="KW-0812">Transmembrane</keyword>
<keyword evidence="1" id="KW-1133">Transmembrane helix</keyword>
<dbReference type="OrthoDB" id="6233064at2759"/>
<dbReference type="InterPro" id="IPR043403">
    <property type="entry name" value="Gurken/Spitz"/>
</dbReference>
<dbReference type="GO" id="GO:0048018">
    <property type="term" value="F:receptor ligand activity"/>
    <property type="evidence" value="ECO:0007669"/>
    <property type="project" value="InterPro"/>
</dbReference>
<dbReference type="PANTHER" id="PTHR12332:SF1">
    <property type="entry name" value="KEREN-RELATED"/>
    <property type="match status" value="1"/>
</dbReference>
<sequence length="139" mass="15115">GCEGAEGCEPEEMLWDSRCCYVCLSGVFLRRRGGVVGGISTSISGVWVLSLLVLILSLLSLPVGSGNGKNACSSRSTPKPRLPVHSAMRPNITFETYACPPAYAAWYCLNGATCFTLKIAESILYNCEYVSRLVSYRLY</sequence>
<keyword evidence="1" id="KW-0472">Membrane</keyword>
<dbReference type="AlphaFoldDB" id="A0A0K2TNM7"/>
<name>A0A0K2TNM7_LEPSM</name>
<evidence type="ECO:0000313" key="2">
    <source>
        <dbReference type="EMBL" id="CDW27026.1"/>
    </source>
</evidence>
<dbReference type="GO" id="GO:0007173">
    <property type="term" value="P:epidermal growth factor receptor signaling pathway"/>
    <property type="evidence" value="ECO:0007669"/>
    <property type="project" value="InterPro"/>
</dbReference>
<feature type="non-terminal residue" evidence="2">
    <location>
        <position position="1"/>
    </location>
</feature>
<dbReference type="EMBL" id="HACA01009665">
    <property type="protein sequence ID" value="CDW27026.1"/>
    <property type="molecule type" value="Transcribed_RNA"/>
</dbReference>
<dbReference type="PANTHER" id="PTHR12332">
    <property type="entry name" value="KEREN-RELATED"/>
    <property type="match status" value="1"/>
</dbReference>
<protein>
    <submittedName>
        <fullName evidence="2">Uncharacterized protein</fullName>
    </submittedName>
</protein>
<reference evidence="2" key="1">
    <citation type="submission" date="2014-05" db="EMBL/GenBank/DDBJ databases">
        <authorList>
            <person name="Chronopoulou M."/>
        </authorList>
    </citation>
    <scope>NUCLEOTIDE SEQUENCE</scope>
    <source>
        <tissue evidence="2">Whole organism</tissue>
    </source>
</reference>
<dbReference type="Gene3D" id="2.10.25.10">
    <property type="entry name" value="Laminin"/>
    <property type="match status" value="1"/>
</dbReference>